<protein>
    <recommendedName>
        <fullName evidence="8">DDE Tnp4 domain-containing protein</fullName>
    </recommendedName>
</protein>
<keyword evidence="7" id="KW-0539">Nucleus</keyword>
<keyword evidence="5" id="KW-0479">Metal-binding</keyword>
<dbReference type="GO" id="GO:0005634">
    <property type="term" value="C:nucleus"/>
    <property type="evidence" value="ECO:0007669"/>
    <property type="project" value="UniProtKB-SubCell"/>
</dbReference>
<evidence type="ECO:0000256" key="5">
    <source>
        <dbReference type="ARBA" id="ARBA00022723"/>
    </source>
</evidence>
<evidence type="ECO:0000313" key="10">
    <source>
        <dbReference type="Proteomes" id="UP000198211"/>
    </source>
</evidence>
<accession>A0A225WV20</accession>
<evidence type="ECO:0000256" key="2">
    <source>
        <dbReference type="ARBA" id="ARBA00004123"/>
    </source>
</evidence>
<feature type="domain" description="DDE Tnp4" evidence="8">
    <location>
        <begin position="194"/>
        <end position="350"/>
    </location>
</feature>
<name>A0A225WV20_9STRA</name>
<dbReference type="EMBL" id="NBNE01000221">
    <property type="protein sequence ID" value="OWZ21475.1"/>
    <property type="molecule type" value="Genomic_DNA"/>
</dbReference>
<reference evidence="10" key="1">
    <citation type="submission" date="2017-03" db="EMBL/GenBank/DDBJ databases">
        <title>Phytopthora megakarya and P. palmivora, two closely related causual agents of cacao black pod achieved similar genome size and gene model numbers by different mechanisms.</title>
        <authorList>
            <person name="Ali S."/>
            <person name="Shao J."/>
            <person name="Larry D.J."/>
            <person name="Kronmiller B."/>
            <person name="Shen D."/>
            <person name="Strem M.D."/>
            <person name="Melnick R.L."/>
            <person name="Guiltinan M.J."/>
            <person name="Tyler B.M."/>
            <person name="Meinhardt L.W."/>
            <person name="Bailey B.A."/>
        </authorList>
    </citation>
    <scope>NUCLEOTIDE SEQUENCE [LARGE SCALE GENOMIC DNA]</scope>
    <source>
        <strain evidence="10">zdho120</strain>
    </source>
</reference>
<evidence type="ECO:0000256" key="1">
    <source>
        <dbReference type="ARBA" id="ARBA00001968"/>
    </source>
</evidence>
<dbReference type="GO" id="GO:0046872">
    <property type="term" value="F:metal ion binding"/>
    <property type="evidence" value="ECO:0007669"/>
    <property type="project" value="UniProtKB-KW"/>
</dbReference>
<comment type="caution">
    <text evidence="9">The sequence shown here is derived from an EMBL/GenBank/DDBJ whole genome shotgun (WGS) entry which is preliminary data.</text>
</comment>
<gene>
    <name evidence="9" type="ORF">PHMEG_0003980</name>
</gene>
<dbReference type="GO" id="GO:0004518">
    <property type="term" value="F:nuclease activity"/>
    <property type="evidence" value="ECO:0007669"/>
    <property type="project" value="UniProtKB-KW"/>
</dbReference>
<dbReference type="PANTHER" id="PTHR22930">
    <property type="match status" value="1"/>
</dbReference>
<comment type="subcellular location">
    <subcellularLocation>
        <location evidence="2">Nucleus</location>
    </subcellularLocation>
</comment>
<dbReference type="GO" id="GO:0016787">
    <property type="term" value="F:hydrolase activity"/>
    <property type="evidence" value="ECO:0007669"/>
    <property type="project" value="UniProtKB-KW"/>
</dbReference>
<dbReference type="AlphaFoldDB" id="A0A225WV20"/>
<evidence type="ECO:0000256" key="7">
    <source>
        <dbReference type="ARBA" id="ARBA00023242"/>
    </source>
</evidence>
<keyword evidence="4" id="KW-0540">Nuclease</keyword>
<evidence type="ECO:0000313" key="9">
    <source>
        <dbReference type="EMBL" id="OWZ21475.1"/>
    </source>
</evidence>
<evidence type="ECO:0000256" key="6">
    <source>
        <dbReference type="ARBA" id="ARBA00022801"/>
    </source>
</evidence>
<dbReference type="Proteomes" id="UP000198211">
    <property type="component" value="Unassembled WGS sequence"/>
</dbReference>
<keyword evidence="6" id="KW-0378">Hydrolase</keyword>
<dbReference type="InterPro" id="IPR045249">
    <property type="entry name" value="HARBI1-like"/>
</dbReference>
<dbReference type="PANTHER" id="PTHR22930:SF85">
    <property type="entry name" value="GH03217P-RELATED"/>
    <property type="match status" value="1"/>
</dbReference>
<dbReference type="Pfam" id="PF13359">
    <property type="entry name" value="DDE_Tnp_4"/>
    <property type="match status" value="1"/>
</dbReference>
<keyword evidence="10" id="KW-1185">Reference proteome</keyword>
<evidence type="ECO:0000256" key="4">
    <source>
        <dbReference type="ARBA" id="ARBA00022722"/>
    </source>
</evidence>
<evidence type="ECO:0000259" key="8">
    <source>
        <dbReference type="Pfam" id="PF13359"/>
    </source>
</evidence>
<organism evidence="9 10">
    <name type="scientific">Phytophthora megakarya</name>
    <dbReference type="NCBI Taxonomy" id="4795"/>
    <lineage>
        <taxon>Eukaryota</taxon>
        <taxon>Sar</taxon>
        <taxon>Stramenopiles</taxon>
        <taxon>Oomycota</taxon>
        <taxon>Peronosporomycetes</taxon>
        <taxon>Peronosporales</taxon>
        <taxon>Peronosporaceae</taxon>
        <taxon>Phytophthora</taxon>
    </lineage>
</organism>
<evidence type="ECO:0000256" key="3">
    <source>
        <dbReference type="ARBA" id="ARBA00006958"/>
    </source>
</evidence>
<sequence length="447" mass="51181">MAVVSPQAKQPNSRRYISAARQGRCLKADDELCSLIICLVAFKTLQGAKKTDPVVRERLSWRVHASSLVKEKAFNRYYRMIFSTFQDLLCIVGPYLVIDHYQSLRRSRGIPPPSPATMLQCALSWLAGGSYHHIRVITGVSTVTFYRIAYRVMFAINDSDKLAPRFPSTPQELSASAAAFRSCSNHGVIENCIIDGWLCPVRVPRKDECVRVLSFFSGHYQKYGLNVQACSDHLSRFTAFSISSPGGMNDSYAFQRWQLSKALRDISGPYFVIGDNAYVQSRRVMTPFNKAELVDRPDRDSYNFHVSQLRIRIEMAFGLLVNKWRILKQPLFVRLRHCWIVISACMRLHNFCITQRCMSANPSPQQMLQSMARDVRSWNNQDPLNYEASDVEQDYRDEVESALNLDPSEVELDDGTRVNLMDEKVRSKLVDRIACRNLHRPELLGYI</sequence>
<dbReference type="InterPro" id="IPR027806">
    <property type="entry name" value="HARBI1_dom"/>
</dbReference>
<dbReference type="OrthoDB" id="109201at2759"/>
<comment type="similarity">
    <text evidence="3">Belongs to the HARBI1 family.</text>
</comment>
<proteinExistence type="inferred from homology"/>
<comment type="cofactor">
    <cofactor evidence="1">
        <name>a divalent metal cation</name>
        <dbReference type="ChEBI" id="CHEBI:60240"/>
    </cofactor>
</comment>